<comment type="caution">
    <text evidence="1">The sequence shown here is derived from an EMBL/GenBank/DDBJ whole genome shotgun (WGS) entry which is preliminary data.</text>
</comment>
<dbReference type="RefSeq" id="WP_025875667.1">
    <property type="nucleotide sequence ID" value="NZ_BAAAXP010000027.1"/>
</dbReference>
<dbReference type="EMBL" id="LRQG01000092">
    <property type="protein sequence ID" value="KXA39534.1"/>
    <property type="molecule type" value="Genomic_DNA"/>
</dbReference>
<evidence type="ECO:0000313" key="1">
    <source>
        <dbReference type="EMBL" id="KXA39534.1"/>
    </source>
</evidence>
<sequence>MKQLGISIAALFLYISIPLHAQEQQFWRLKGYYRVYQATNSMLSYFVDGMVEMYAPFSNPPSSQAQADDRARKRSVFIGRKFFGERRRKAPQANGDDTFVRMNMPNLESVTLIESIKSDVYSTRNNGDVYRWADKCGRIYTQKQKVDGQLVGTTTVEIDNLMGQNKHQIDMSQLKMYGIVARMTRFDESETYLTSNTAYTLDKILSSSKHQTYLAHYRGEDEDERIDVYSEFFVTEKTVISEKEMRRIKKKKNHDWTFSIPKSVPELESSVKKAWGKMVEY</sequence>
<dbReference type="STRING" id="28128.HMPREF3226_01370"/>
<dbReference type="OrthoDB" id="1079026at2"/>
<dbReference type="PATRIC" id="fig|28128.5.peg.1393"/>
<keyword evidence="2" id="KW-1185">Reference proteome</keyword>
<protein>
    <submittedName>
        <fullName evidence="1">Uncharacterized protein</fullName>
    </submittedName>
</protein>
<reference evidence="2" key="1">
    <citation type="submission" date="2016-01" db="EMBL/GenBank/DDBJ databases">
        <authorList>
            <person name="Mitreva M."/>
            <person name="Pepin K.H."/>
            <person name="Mihindukulasuriya K.A."/>
            <person name="Fulton R."/>
            <person name="Fronick C."/>
            <person name="O'Laughlin M."/>
            <person name="Miner T."/>
            <person name="Herter B."/>
            <person name="Rosa B.A."/>
            <person name="Cordes M."/>
            <person name="Tomlinson C."/>
            <person name="Wollam A."/>
            <person name="Palsikar V.B."/>
            <person name="Mardis E.R."/>
            <person name="Wilson R.K."/>
        </authorList>
    </citation>
    <scope>NUCLEOTIDE SEQUENCE [LARGE SCALE GENOMIC DNA]</scope>
    <source>
        <strain evidence="2">MJR7716</strain>
    </source>
</reference>
<evidence type="ECO:0000313" key="2">
    <source>
        <dbReference type="Proteomes" id="UP000070533"/>
    </source>
</evidence>
<accession>A0A133Q9L7</accession>
<name>A0A133Q9L7_9BACT</name>
<dbReference type="AlphaFoldDB" id="A0A133Q9L7"/>
<proteinExistence type="predicted"/>
<dbReference type="Proteomes" id="UP000070533">
    <property type="component" value="Unassembled WGS sequence"/>
</dbReference>
<organism evidence="1 2">
    <name type="scientific">Prevotella corporis</name>
    <dbReference type="NCBI Taxonomy" id="28128"/>
    <lineage>
        <taxon>Bacteria</taxon>
        <taxon>Pseudomonadati</taxon>
        <taxon>Bacteroidota</taxon>
        <taxon>Bacteroidia</taxon>
        <taxon>Bacteroidales</taxon>
        <taxon>Prevotellaceae</taxon>
        <taxon>Prevotella</taxon>
    </lineage>
</organism>
<gene>
    <name evidence="1" type="ORF">HMPREF3226_01370</name>
</gene>